<dbReference type="Pfam" id="PF02498">
    <property type="entry name" value="Bro-N"/>
    <property type="match status" value="1"/>
</dbReference>
<comment type="caution">
    <text evidence="2">The sequence shown here is derived from an EMBL/GenBank/DDBJ whole genome shotgun (WGS) entry which is preliminary data.</text>
</comment>
<name>A0A8G2FA94_9BACT</name>
<dbReference type="PROSITE" id="PS51750">
    <property type="entry name" value="BRO_N"/>
    <property type="match status" value="1"/>
</dbReference>
<dbReference type="EMBL" id="FQZR01000014">
    <property type="protein sequence ID" value="SHJ75072.1"/>
    <property type="molecule type" value="Genomic_DNA"/>
</dbReference>
<organism evidence="2 3">
    <name type="scientific">Halodesulfovibrio aestuarii</name>
    <dbReference type="NCBI Taxonomy" id="126333"/>
    <lineage>
        <taxon>Bacteria</taxon>
        <taxon>Pseudomonadati</taxon>
        <taxon>Thermodesulfobacteriota</taxon>
        <taxon>Desulfovibrionia</taxon>
        <taxon>Desulfovibrionales</taxon>
        <taxon>Desulfovibrionaceae</taxon>
        <taxon>Halodesulfovibrio</taxon>
    </lineage>
</organism>
<dbReference type="InterPro" id="IPR003497">
    <property type="entry name" value="BRO_N_domain"/>
</dbReference>
<evidence type="ECO:0000313" key="2">
    <source>
        <dbReference type="EMBL" id="SHJ75072.1"/>
    </source>
</evidence>
<dbReference type="SMART" id="SM01040">
    <property type="entry name" value="Bro-N"/>
    <property type="match status" value="1"/>
</dbReference>
<dbReference type="PANTHER" id="PTHR36180:SF2">
    <property type="entry name" value="BRO FAMILY PROTEIN"/>
    <property type="match status" value="1"/>
</dbReference>
<reference evidence="2 3" key="1">
    <citation type="submission" date="2016-11" db="EMBL/GenBank/DDBJ databases">
        <authorList>
            <person name="Varghese N."/>
            <person name="Submissions S."/>
        </authorList>
    </citation>
    <scope>NUCLEOTIDE SEQUENCE [LARGE SCALE GENOMIC DNA]</scope>
    <source>
        <strain evidence="2 3">DSM 17919</strain>
    </source>
</reference>
<evidence type="ECO:0000313" key="3">
    <source>
        <dbReference type="Proteomes" id="UP000184001"/>
    </source>
</evidence>
<evidence type="ECO:0000259" key="1">
    <source>
        <dbReference type="PROSITE" id="PS51750"/>
    </source>
</evidence>
<protein>
    <submittedName>
        <fullName evidence="2">BRO family, N-terminal domain</fullName>
    </submittedName>
</protein>
<feature type="domain" description="Bro-N" evidence="1">
    <location>
        <begin position="1"/>
        <end position="106"/>
    </location>
</feature>
<sequence length="265" mass="30514">MTNIVPFDFGMNTVRTMLRDGDIWFVGKDVCEVLGYSNHRKAIADHCKSATKDGVTIRDSIGREQQPTIIPERDLYRLIFRSRLPEAERFEDWVVSVVLPALRKNGSYTVDTPPTTSTQPETPELPEAALNLKPNVRAQVLNCALQAAKMDGNTPEQIDYYFAKYAAMVGTKPARIPLPTELTKQSPLYEIVKEWINDEGLKPARNMSRKFRVRSMDLYSRFQMWCFNHEIHDVPTQAAWGRQTKKLLPSNKIQFYYYYVEQAEA</sequence>
<proteinExistence type="predicted"/>
<dbReference type="Proteomes" id="UP000184001">
    <property type="component" value="Unassembled WGS sequence"/>
</dbReference>
<dbReference type="AlphaFoldDB" id="A0A8G2FA94"/>
<dbReference type="PANTHER" id="PTHR36180">
    <property type="entry name" value="DNA-BINDING PROTEIN-RELATED-RELATED"/>
    <property type="match status" value="1"/>
</dbReference>
<dbReference type="RefSeq" id="WP_019999180.1">
    <property type="nucleotide sequence ID" value="NZ_CP192219.1"/>
</dbReference>
<accession>A0A8G2FA94</accession>
<gene>
    <name evidence="2" type="ORF">SAMN05660830_03143</name>
</gene>